<dbReference type="PANTHER" id="PTHR31609:SF1">
    <property type="entry name" value="CARBOHYDRATE DEACETYLASE"/>
    <property type="match status" value="1"/>
</dbReference>
<keyword evidence="3" id="KW-0378">Hydrolase</keyword>
<dbReference type="Pfam" id="PF04794">
    <property type="entry name" value="YdjC"/>
    <property type="match status" value="1"/>
</dbReference>
<comment type="cofactor">
    <cofactor evidence="1">
        <name>Mg(2+)</name>
        <dbReference type="ChEBI" id="CHEBI:18420"/>
    </cofactor>
</comment>
<keyword evidence="7" id="KW-1185">Reference proteome</keyword>
<evidence type="ECO:0000256" key="3">
    <source>
        <dbReference type="ARBA" id="ARBA00022801"/>
    </source>
</evidence>
<evidence type="ECO:0000313" key="7">
    <source>
        <dbReference type="Proteomes" id="UP000186096"/>
    </source>
</evidence>
<organism evidence="6 7">
    <name type="scientific">Microbispora rosea</name>
    <dbReference type="NCBI Taxonomy" id="58117"/>
    <lineage>
        <taxon>Bacteria</taxon>
        <taxon>Bacillati</taxon>
        <taxon>Actinomycetota</taxon>
        <taxon>Actinomycetes</taxon>
        <taxon>Streptosporangiales</taxon>
        <taxon>Streptosporangiaceae</taxon>
        <taxon>Microbispora</taxon>
    </lineage>
</organism>
<dbReference type="OrthoDB" id="9774177at2"/>
<evidence type="ECO:0000256" key="4">
    <source>
        <dbReference type="ARBA" id="ARBA00022842"/>
    </source>
</evidence>
<proteinExistence type="predicted"/>
<evidence type="ECO:0000313" key="6">
    <source>
        <dbReference type="EMBL" id="SIS13518.1"/>
    </source>
</evidence>
<dbReference type="Proteomes" id="UP000186096">
    <property type="component" value="Unassembled WGS sequence"/>
</dbReference>
<dbReference type="CDD" id="cd10802">
    <property type="entry name" value="YdjC_TTHB029_like"/>
    <property type="match status" value="1"/>
</dbReference>
<dbReference type="AlphaFoldDB" id="A0A1N7GM10"/>
<keyword evidence="5" id="KW-0119">Carbohydrate metabolism</keyword>
<dbReference type="Gene3D" id="3.20.20.370">
    <property type="entry name" value="Glycoside hydrolase/deacetylase"/>
    <property type="match status" value="1"/>
</dbReference>
<name>A0A1N7GM10_9ACTN</name>
<dbReference type="SUPFAM" id="SSF88713">
    <property type="entry name" value="Glycoside hydrolase/deacetylase"/>
    <property type="match status" value="1"/>
</dbReference>
<dbReference type="InterPro" id="IPR006879">
    <property type="entry name" value="YdjC-like"/>
</dbReference>
<dbReference type="GO" id="GO:0019213">
    <property type="term" value="F:deacetylase activity"/>
    <property type="evidence" value="ECO:0007669"/>
    <property type="project" value="TreeGrafter"/>
</dbReference>
<dbReference type="GO" id="GO:0046872">
    <property type="term" value="F:metal ion binding"/>
    <property type="evidence" value="ECO:0007669"/>
    <property type="project" value="UniProtKB-KW"/>
</dbReference>
<reference evidence="7" key="1">
    <citation type="submission" date="2017-01" db="EMBL/GenBank/DDBJ databases">
        <authorList>
            <person name="Varghese N."/>
            <person name="Submissions S."/>
        </authorList>
    </citation>
    <scope>NUCLEOTIDE SEQUENCE [LARGE SCALE GENOMIC DNA]</scope>
    <source>
        <strain evidence="7">ATCC 12950</strain>
    </source>
</reference>
<evidence type="ECO:0000256" key="2">
    <source>
        <dbReference type="ARBA" id="ARBA00022723"/>
    </source>
</evidence>
<dbReference type="GO" id="GO:0005975">
    <property type="term" value="P:carbohydrate metabolic process"/>
    <property type="evidence" value="ECO:0007669"/>
    <property type="project" value="InterPro"/>
</dbReference>
<evidence type="ECO:0000256" key="1">
    <source>
        <dbReference type="ARBA" id="ARBA00001946"/>
    </source>
</evidence>
<evidence type="ECO:0000256" key="5">
    <source>
        <dbReference type="ARBA" id="ARBA00023277"/>
    </source>
</evidence>
<sequence length="306" mass="33651">MNLARRLGAGPDDRLLIVNADDYGMCRAANAGITSLLAARAISSATVMTPCPWAPDAVRTAVAGGYDVGVHLTFTSEWEGYRWGPVTRDRAVSSLVDEAGYFPADSRTVEERADPEEVRAEIDAQIRRAVALGLDPSHADNHMGSLYGLATGRDFLDVVFKACAEHGLPFRLPRTLDGMGLPEELEPFAQARAEAADAAGVVILDRLWTLPFELAEGETYESVRSDMIGLIRTLRPGVTEIYIHPFEDDGELRQIMPHHAKRGMELRLFTDPEVRRAIAEEGVRLIGWSDLRTAQRARSGAARRAW</sequence>
<keyword evidence="2" id="KW-0479">Metal-binding</keyword>
<dbReference type="STRING" id="58117.SAMN05421833_13038"/>
<gene>
    <name evidence="6" type="ORF">SAMN05421833_13038</name>
</gene>
<dbReference type="InterPro" id="IPR011330">
    <property type="entry name" value="Glyco_hydro/deAcase_b/a-brl"/>
</dbReference>
<dbReference type="RefSeq" id="WP_076440777.1">
    <property type="nucleotide sequence ID" value="NZ_FTNI01000030.1"/>
</dbReference>
<keyword evidence="4" id="KW-0460">Magnesium</keyword>
<dbReference type="PANTHER" id="PTHR31609">
    <property type="entry name" value="YDJC DEACETYLASE FAMILY MEMBER"/>
    <property type="match status" value="1"/>
</dbReference>
<dbReference type="GO" id="GO:0016787">
    <property type="term" value="F:hydrolase activity"/>
    <property type="evidence" value="ECO:0007669"/>
    <property type="project" value="UniProtKB-KW"/>
</dbReference>
<accession>A0A1N7GM10</accession>
<dbReference type="EMBL" id="FTNI01000030">
    <property type="protein sequence ID" value="SIS13518.1"/>
    <property type="molecule type" value="Genomic_DNA"/>
</dbReference>
<protein>
    <recommendedName>
        <fullName evidence="8">ChbG/HpnK family deacetylase</fullName>
    </recommendedName>
</protein>
<evidence type="ECO:0008006" key="8">
    <source>
        <dbReference type="Google" id="ProtNLM"/>
    </source>
</evidence>